<keyword evidence="3" id="KW-1185">Reference proteome</keyword>
<evidence type="ECO:0000313" key="3">
    <source>
        <dbReference type="Proteomes" id="UP001178507"/>
    </source>
</evidence>
<gene>
    <name evidence="2" type="ORF">EVOR1521_LOCUS5820</name>
</gene>
<feature type="region of interest" description="Disordered" evidence="1">
    <location>
        <begin position="60"/>
        <end position="79"/>
    </location>
</feature>
<comment type="caution">
    <text evidence="2">The sequence shown here is derived from an EMBL/GenBank/DDBJ whole genome shotgun (WGS) entry which is preliminary data.</text>
</comment>
<name>A0AA36HWX3_9DINO</name>
<reference evidence="2" key="1">
    <citation type="submission" date="2023-08" db="EMBL/GenBank/DDBJ databases">
        <authorList>
            <person name="Chen Y."/>
            <person name="Shah S."/>
            <person name="Dougan E. K."/>
            <person name="Thang M."/>
            <person name="Chan C."/>
        </authorList>
    </citation>
    <scope>NUCLEOTIDE SEQUENCE</scope>
</reference>
<accession>A0AA36HWX3</accession>
<protein>
    <submittedName>
        <fullName evidence="2">Uncharacterized protein</fullName>
    </submittedName>
</protein>
<proteinExistence type="predicted"/>
<evidence type="ECO:0000313" key="2">
    <source>
        <dbReference type="EMBL" id="CAJ1376871.1"/>
    </source>
</evidence>
<sequence length="79" mass="8775">MVRRKVFITGRFGFVCECDRCEEPDQAAGKAEAALQAHAKGRSDTWQEETELGHAMKRAHAGLCKMQQDKGRPSGARLD</sequence>
<evidence type="ECO:0000256" key="1">
    <source>
        <dbReference type="SAM" id="MobiDB-lite"/>
    </source>
</evidence>
<feature type="compositionally biased region" description="Basic and acidic residues" evidence="1">
    <location>
        <begin position="67"/>
        <end position="79"/>
    </location>
</feature>
<dbReference type="EMBL" id="CAUJNA010000424">
    <property type="protein sequence ID" value="CAJ1376871.1"/>
    <property type="molecule type" value="Genomic_DNA"/>
</dbReference>
<organism evidence="2 3">
    <name type="scientific">Effrenium voratum</name>
    <dbReference type="NCBI Taxonomy" id="2562239"/>
    <lineage>
        <taxon>Eukaryota</taxon>
        <taxon>Sar</taxon>
        <taxon>Alveolata</taxon>
        <taxon>Dinophyceae</taxon>
        <taxon>Suessiales</taxon>
        <taxon>Symbiodiniaceae</taxon>
        <taxon>Effrenium</taxon>
    </lineage>
</organism>
<dbReference type="AlphaFoldDB" id="A0AA36HWX3"/>
<dbReference type="Proteomes" id="UP001178507">
    <property type="component" value="Unassembled WGS sequence"/>
</dbReference>